<dbReference type="GO" id="GO:0004519">
    <property type="term" value="F:endonuclease activity"/>
    <property type="evidence" value="ECO:0007669"/>
    <property type="project" value="UniProtKB-KW"/>
</dbReference>
<keyword evidence="2" id="KW-0255">Endonuclease</keyword>
<dbReference type="SMART" id="SM00507">
    <property type="entry name" value="HNHc"/>
    <property type="match status" value="1"/>
</dbReference>
<evidence type="ECO:0000313" key="2">
    <source>
        <dbReference type="EMBL" id="MDT0648164.1"/>
    </source>
</evidence>
<dbReference type="Proteomes" id="UP001245285">
    <property type="component" value="Unassembled WGS sequence"/>
</dbReference>
<dbReference type="InterPro" id="IPR003615">
    <property type="entry name" value="HNH_nuc"/>
</dbReference>
<feature type="domain" description="HNH nuclease" evidence="1">
    <location>
        <begin position="14"/>
        <end position="62"/>
    </location>
</feature>
<gene>
    <name evidence="2" type="ORF">RM545_15825</name>
</gene>
<sequence length="253" mass="29334">MKKRTPIPKLAKVRSELQKEIESICPFCANEDVGHFQIHHIDEIPSNHEMQNLLLICPICHSKINKGDISQQDVLDKKINILNKSLKVKFISISVDKNRCSWRPIKNTENAFEAVKLQSLFPIFNFSIINNSLETILLTGIRITARRLPIGLAGPNIPLPNILRPSITYKIKMPEDGETIETNLIDELEVPSKRAFKFQVELYDDSMERFKPPFNKYVLHIELRFNNDFYIKIPKVLLNTKEDYDHLSHSFLN</sequence>
<dbReference type="CDD" id="cd00085">
    <property type="entry name" value="HNHc"/>
    <property type="match status" value="1"/>
</dbReference>
<keyword evidence="3" id="KW-1185">Reference proteome</keyword>
<proteinExistence type="predicted"/>
<comment type="caution">
    <text evidence="2">The sequence shown here is derived from an EMBL/GenBank/DDBJ whole genome shotgun (WGS) entry which is preliminary data.</text>
</comment>
<accession>A0ABU3CP84</accession>
<dbReference type="EMBL" id="JAVRHO010000031">
    <property type="protein sequence ID" value="MDT0648164.1"/>
    <property type="molecule type" value="Genomic_DNA"/>
</dbReference>
<dbReference type="RefSeq" id="WP_311496263.1">
    <property type="nucleotide sequence ID" value="NZ_JAVRHO010000031.1"/>
</dbReference>
<keyword evidence="2" id="KW-0378">Hydrolase</keyword>
<keyword evidence="2" id="KW-0540">Nuclease</keyword>
<evidence type="ECO:0000313" key="3">
    <source>
        <dbReference type="Proteomes" id="UP001245285"/>
    </source>
</evidence>
<reference evidence="2 3" key="1">
    <citation type="submission" date="2023-09" db="EMBL/GenBank/DDBJ databases">
        <authorList>
            <person name="Rey-Velasco X."/>
        </authorList>
    </citation>
    <scope>NUCLEOTIDE SEQUENCE [LARGE SCALE GENOMIC DNA]</scope>
    <source>
        <strain evidence="2 3">F260</strain>
    </source>
</reference>
<name>A0ABU3CP84_9FLAO</name>
<organism evidence="2 3">
    <name type="scientific">Autumnicola lenta</name>
    <dbReference type="NCBI Taxonomy" id="3075593"/>
    <lineage>
        <taxon>Bacteria</taxon>
        <taxon>Pseudomonadati</taxon>
        <taxon>Bacteroidota</taxon>
        <taxon>Flavobacteriia</taxon>
        <taxon>Flavobacteriales</taxon>
        <taxon>Flavobacteriaceae</taxon>
        <taxon>Autumnicola</taxon>
    </lineage>
</organism>
<protein>
    <submittedName>
        <fullName evidence="2">HNH endonuclease</fullName>
    </submittedName>
</protein>
<evidence type="ECO:0000259" key="1">
    <source>
        <dbReference type="SMART" id="SM00507"/>
    </source>
</evidence>